<feature type="domain" description="TPM" evidence="3">
    <location>
        <begin position="30"/>
        <end position="153"/>
    </location>
</feature>
<evidence type="ECO:0000256" key="1">
    <source>
        <dbReference type="SAM" id="Phobius"/>
    </source>
</evidence>
<protein>
    <recommendedName>
        <fullName evidence="3">TPM domain-containing protein</fullName>
    </recommendedName>
</protein>
<evidence type="ECO:0000259" key="3">
    <source>
        <dbReference type="Pfam" id="PF04536"/>
    </source>
</evidence>
<dbReference type="EMBL" id="CP002903">
    <property type="protein sequence ID" value="AEJ61746.1"/>
    <property type="molecule type" value="Genomic_DNA"/>
</dbReference>
<dbReference type="Pfam" id="PF04536">
    <property type="entry name" value="TPM_phosphatase"/>
    <property type="match status" value="1"/>
</dbReference>
<keyword evidence="1" id="KW-0812">Transmembrane</keyword>
<proteinExistence type="predicted"/>
<feature type="chain" id="PRO_5003399875" description="TPM domain-containing protein" evidence="2">
    <location>
        <begin position="24"/>
        <end position="255"/>
    </location>
</feature>
<dbReference type="PANTHER" id="PTHR30373:SF2">
    <property type="entry name" value="UPF0603 PROTEIN YGCG"/>
    <property type="match status" value="1"/>
</dbReference>
<keyword evidence="2" id="KW-0732">Signal</keyword>
<reference evidence="4 5" key="1">
    <citation type="submission" date="2011-06" db="EMBL/GenBank/DDBJ databases">
        <title>The complete genome of Spirochaeta thermophila DSM 6578.</title>
        <authorList>
            <consortium name="US DOE Joint Genome Institute (JGI-PGF)"/>
            <person name="Lucas S."/>
            <person name="Lapidus A."/>
            <person name="Bruce D."/>
            <person name="Goodwin L."/>
            <person name="Pitluck S."/>
            <person name="Peters L."/>
            <person name="Kyrpides N."/>
            <person name="Mavromatis K."/>
            <person name="Ivanova N."/>
            <person name="Mikailova N."/>
            <person name="Pagani I."/>
            <person name="Chertkov O."/>
            <person name="Detter J.C."/>
            <person name="Tapia R."/>
            <person name="Han C."/>
            <person name="Land M."/>
            <person name="Hauser L."/>
            <person name="Markowitz V."/>
            <person name="Cheng J.-F."/>
            <person name="Hugenholtz P."/>
            <person name="Woyke T."/>
            <person name="Wu D."/>
            <person name="Spring S."/>
            <person name="Merkhoffer B."/>
            <person name="Schneider S."/>
            <person name="Klenk H.-P."/>
            <person name="Eisen J.A."/>
        </authorList>
    </citation>
    <scope>NUCLEOTIDE SEQUENCE [LARGE SCALE GENOMIC DNA]</scope>
    <source>
        <strain evidence="5">ATCC 700085 / DSM 6578 / Z-1203</strain>
    </source>
</reference>
<dbReference type="KEGG" id="stq:Spith_1483"/>
<dbReference type="Gene3D" id="3.10.310.50">
    <property type="match status" value="1"/>
</dbReference>
<evidence type="ECO:0000256" key="2">
    <source>
        <dbReference type="SAM" id="SignalP"/>
    </source>
</evidence>
<sequence>MAKIRTLIPIAALSCLLFGFTLPDTPAGRVNDFADILSPQTEQELEALLLRYEQTTTNQLVVVTVPSLEGQSIEEYSIRLAEKWKIGQKEKDNGIILLVAPQERRVRIEVGYGLEPVLTDATCALIIQRYIIPAFKEGNYDIGVRQGVEKVIAATVDGDDLEKIFSGYTPMARGTPSTLEDPVLWGVILFLGAVFLILILDSRRSAHSIRGRRRRSPGIYWIGFGGRSGGGFWGGGGGFSGGGGGFGGGGASGSW</sequence>
<dbReference type="PANTHER" id="PTHR30373">
    <property type="entry name" value="UPF0603 PROTEIN YGCG"/>
    <property type="match status" value="1"/>
</dbReference>
<keyword evidence="5" id="KW-1185">Reference proteome</keyword>
<feature type="transmembrane region" description="Helical" evidence="1">
    <location>
        <begin position="183"/>
        <end position="200"/>
    </location>
</feature>
<keyword evidence="1" id="KW-0472">Membrane</keyword>
<dbReference type="AlphaFoldDB" id="G0GAC7"/>
<gene>
    <name evidence="4" type="ordered locus">Spith_1483</name>
</gene>
<name>G0GAC7_WINT7</name>
<feature type="signal peptide" evidence="2">
    <location>
        <begin position="1"/>
        <end position="23"/>
    </location>
</feature>
<dbReference type="RefSeq" id="WP_014625078.1">
    <property type="nucleotide sequence ID" value="NC_017583.1"/>
</dbReference>
<keyword evidence="1" id="KW-1133">Transmembrane helix</keyword>
<accession>G0GAC7</accession>
<evidence type="ECO:0000313" key="4">
    <source>
        <dbReference type="EMBL" id="AEJ61746.1"/>
    </source>
</evidence>
<organism evidence="4 5">
    <name type="scientific">Winmispira thermophila (strain ATCC 700085 / DSM 6578 / Z-1203)</name>
    <name type="common">Spirochaeta thermophila</name>
    <dbReference type="NCBI Taxonomy" id="869211"/>
    <lineage>
        <taxon>Bacteria</taxon>
        <taxon>Pseudomonadati</taxon>
        <taxon>Spirochaetota</taxon>
        <taxon>Spirochaetia</taxon>
        <taxon>Winmispirales</taxon>
        <taxon>Winmispiraceae</taxon>
        <taxon>Winmispira</taxon>
    </lineage>
</organism>
<dbReference type="HOGENOM" id="CLU_035211_2_3_12"/>
<dbReference type="InterPro" id="IPR007621">
    <property type="entry name" value="TPM_dom"/>
</dbReference>
<dbReference type="STRING" id="869211.Spith_1483"/>
<dbReference type="Proteomes" id="UP000007254">
    <property type="component" value="Chromosome"/>
</dbReference>
<evidence type="ECO:0000313" key="5">
    <source>
        <dbReference type="Proteomes" id="UP000007254"/>
    </source>
</evidence>